<dbReference type="EMBL" id="JAANBB010000020">
    <property type="protein sequence ID" value="KAF7555463.1"/>
    <property type="molecule type" value="Genomic_DNA"/>
</dbReference>
<evidence type="ECO:0000256" key="1">
    <source>
        <dbReference type="ARBA" id="ARBA00023157"/>
    </source>
</evidence>
<feature type="chain" id="PRO_5040448450" description="Invertebrate defensins family profile domain-containing protein" evidence="2">
    <location>
        <begin position="20"/>
        <end position="141"/>
    </location>
</feature>
<gene>
    <name evidence="4" type="ORF">G7Z17_g2128</name>
</gene>
<keyword evidence="2" id="KW-0732">Signal</keyword>
<feature type="domain" description="Invertebrate defensins family profile" evidence="3">
    <location>
        <begin position="103"/>
        <end position="141"/>
    </location>
</feature>
<evidence type="ECO:0000259" key="3">
    <source>
        <dbReference type="PROSITE" id="PS51378"/>
    </source>
</evidence>
<reference evidence="4" key="1">
    <citation type="submission" date="2020-03" db="EMBL/GenBank/DDBJ databases">
        <title>Draft Genome Sequence of Cylindrodendrum hubeiense.</title>
        <authorList>
            <person name="Buettner E."/>
            <person name="Kellner H."/>
        </authorList>
    </citation>
    <scope>NUCLEOTIDE SEQUENCE</scope>
    <source>
        <strain evidence="4">IHI 201604</strain>
    </source>
</reference>
<dbReference type="Proteomes" id="UP000722485">
    <property type="component" value="Unassembled WGS sequence"/>
</dbReference>
<evidence type="ECO:0000313" key="5">
    <source>
        <dbReference type="Proteomes" id="UP000722485"/>
    </source>
</evidence>
<accession>A0A9P5LJE7</accession>
<evidence type="ECO:0000313" key="4">
    <source>
        <dbReference type="EMBL" id="KAF7555463.1"/>
    </source>
</evidence>
<dbReference type="OrthoDB" id="4602046at2759"/>
<organism evidence="4 5">
    <name type="scientific">Cylindrodendrum hubeiense</name>
    <dbReference type="NCBI Taxonomy" id="595255"/>
    <lineage>
        <taxon>Eukaryota</taxon>
        <taxon>Fungi</taxon>
        <taxon>Dikarya</taxon>
        <taxon>Ascomycota</taxon>
        <taxon>Pezizomycotina</taxon>
        <taxon>Sordariomycetes</taxon>
        <taxon>Hypocreomycetidae</taxon>
        <taxon>Hypocreales</taxon>
        <taxon>Nectriaceae</taxon>
        <taxon>Cylindrodendrum</taxon>
    </lineage>
</organism>
<sequence>MQLIKNLLTIAMCASMVSAWCHDSVSCAVGGNTVCNEVCVRQGNPNGGRCMPRDGCSGNTICACYPRKRSDKQIDGDEVLLEVMEETVVPPSNVEERNPLEKRSVCCSLPGSWAGACCEAHCDYIGKPGGQCSDKNVCTCN</sequence>
<dbReference type="InterPro" id="IPR001542">
    <property type="entry name" value="Defensin_invertebrate/fungal"/>
</dbReference>
<keyword evidence="5" id="KW-1185">Reference proteome</keyword>
<name>A0A9P5LJE7_9HYPO</name>
<protein>
    <recommendedName>
        <fullName evidence="3">Invertebrate defensins family profile domain-containing protein</fullName>
    </recommendedName>
</protein>
<evidence type="ECO:0000256" key="2">
    <source>
        <dbReference type="SAM" id="SignalP"/>
    </source>
</evidence>
<dbReference type="PROSITE" id="PS51378">
    <property type="entry name" value="INVERT_DEFENSINS"/>
    <property type="match status" value="1"/>
</dbReference>
<dbReference type="GO" id="GO:0006952">
    <property type="term" value="P:defense response"/>
    <property type="evidence" value="ECO:0007669"/>
    <property type="project" value="InterPro"/>
</dbReference>
<comment type="caution">
    <text evidence="4">The sequence shown here is derived from an EMBL/GenBank/DDBJ whole genome shotgun (WGS) entry which is preliminary data.</text>
</comment>
<feature type="signal peptide" evidence="2">
    <location>
        <begin position="1"/>
        <end position="19"/>
    </location>
</feature>
<proteinExistence type="predicted"/>
<dbReference type="AlphaFoldDB" id="A0A9P5LJE7"/>
<dbReference type="Pfam" id="PF01097">
    <property type="entry name" value="Defensin_2"/>
    <property type="match status" value="1"/>
</dbReference>
<keyword evidence="1" id="KW-1015">Disulfide bond</keyword>